<dbReference type="AlphaFoldDB" id="A0AA38FGD8"/>
<sequence>KLDEILLKTLSPQKSSMLFPFLRPYLDRFAEAILESQLGNLPLHKVRNLVQAAPILEKSQVSIP</sequence>
<protein>
    <submittedName>
        <fullName evidence="1">Uncharacterized protein</fullName>
    </submittedName>
</protein>
<gene>
    <name evidence="1" type="ORF">KI387_011939</name>
</gene>
<dbReference type="EMBL" id="JAHRHJ020000009">
    <property type="protein sequence ID" value="KAH9300356.1"/>
    <property type="molecule type" value="Genomic_DNA"/>
</dbReference>
<dbReference type="Proteomes" id="UP000824469">
    <property type="component" value="Unassembled WGS sequence"/>
</dbReference>
<name>A0AA38FGD8_TAXCH</name>
<evidence type="ECO:0000313" key="1">
    <source>
        <dbReference type="EMBL" id="KAH9300356.1"/>
    </source>
</evidence>
<proteinExistence type="predicted"/>
<feature type="non-terminal residue" evidence="1">
    <location>
        <position position="64"/>
    </location>
</feature>
<keyword evidence="2" id="KW-1185">Reference proteome</keyword>
<evidence type="ECO:0000313" key="2">
    <source>
        <dbReference type="Proteomes" id="UP000824469"/>
    </source>
</evidence>
<organism evidence="1 2">
    <name type="scientific">Taxus chinensis</name>
    <name type="common">Chinese yew</name>
    <name type="synonym">Taxus wallichiana var. chinensis</name>
    <dbReference type="NCBI Taxonomy" id="29808"/>
    <lineage>
        <taxon>Eukaryota</taxon>
        <taxon>Viridiplantae</taxon>
        <taxon>Streptophyta</taxon>
        <taxon>Embryophyta</taxon>
        <taxon>Tracheophyta</taxon>
        <taxon>Spermatophyta</taxon>
        <taxon>Pinopsida</taxon>
        <taxon>Pinidae</taxon>
        <taxon>Conifers II</taxon>
        <taxon>Cupressales</taxon>
        <taxon>Taxaceae</taxon>
        <taxon>Taxus</taxon>
    </lineage>
</organism>
<reference evidence="1 2" key="1">
    <citation type="journal article" date="2021" name="Nat. Plants">
        <title>The Taxus genome provides insights into paclitaxel biosynthesis.</title>
        <authorList>
            <person name="Xiong X."/>
            <person name="Gou J."/>
            <person name="Liao Q."/>
            <person name="Li Y."/>
            <person name="Zhou Q."/>
            <person name="Bi G."/>
            <person name="Li C."/>
            <person name="Du R."/>
            <person name="Wang X."/>
            <person name="Sun T."/>
            <person name="Guo L."/>
            <person name="Liang H."/>
            <person name="Lu P."/>
            <person name="Wu Y."/>
            <person name="Zhang Z."/>
            <person name="Ro D.K."/>
            <person name="Shang Y."/>
            <person name="Huang S."/>
            <person name="Yan J."/>
        </authorList>
    </citation>
    <scope>NUCLEOTIDE SEQUENCE [LARGE SCALE GENOMIC DNA]</scope>
    <source>
        <strain evidence="1">Ta-2019</strain>
    </source>
</reference>
<comment type="caution">
    <text evidence="1">The sequence shown here is derived from an EMBL/GenBank/DDBJ whole genome shotgun (WGS) entry which is preliminary data.</text>
</comment>
<feature type="non-terminal residue" evidence="1">
    <location>
        <position position="1"/>
    </location>
</feature>
<accession>A0AA38FGD8</accession>